<evidence type="ECO:0000313" key="3">
    <source>
        <dbReference type="Proteomes" id="UP001596264"/>
    </source>
</evidence>
<reference evidence="3" key="1">
    <citation type="journal article" date="2019" name="Int. J. Syst. Evol. Microbiol.">
        <title>The Global Catalogue of Microorganisms (GCM) 10K type strain sequencing project: providing services to taxonomists for standard genome sequencing and annotation.</title>
        <authorList>
            <consortium name="The Broad Institute Genomics Platform"/>
            <consortium name="The Broad Institute Genome Sequencing Center for Infectious Disease"/>
            <person name="Wu L."/>
            <person name="Ma J."/>
        </authorList>
    </citation>
    <scope>NUCLEOTIDE SEQUENCE [LARGE SCALE GENOMIC DNA]</scope>
    <source>
        <strain evidence="3">CCM 2050</strain>
    </source>
</reference>
<dbReference type="SUPFAM" id="SSF52540">
    <property type="entry name" value="P-loop containing nucleoside triphosphate hydrolases"/>
    <property type="match status" value="1"/>
</dbReference>
<proteinExistence type="predicted"/>
<organism evidence="2 3">
    <name type="scientific">Psychrobacter glacincola</name>
    <dbReference type="NCBI Taxonomy" id="56810"/>
    <lineage>
        <taxon>Bacteria</taxon>
        <taxon>Pseudomonadati</taxon>
        <taxon>Pseudomonadota</taxon>
        <taxon>Gammaproteobacteria</taxon>
        <taxon>Moraxellales</taxon>
        <taxon>Moraxellaceae</taxon>
        <taxon>Psychrobacter</taxon>
    </lineage>
</organism>
<evidence type="ECO:0000313" key="2">
    <source>
        <dbReference type="EMBL" id="MFC6380287.1"/>
    </source>
</evidence>
<dbReference type="Proteomes" id="UP001596264">
    <property type="component" value="Unassembled WGS sequence"/>
</dbReference>
<protein>
    <submittedName>
        <fullName evidence="2">P-loop NTPase fold protein</fullName>
    </submittedName>
</protein>
<gene>
    <name evidence="2" type="ORF">ACFP58_02200</name>
</gene>
<dbReference type="RefSeq" id="WP_201563326.1">
    <property type="nucleotide sequence ID" value="NZ_CAJGZK010000013.1"/>
</dbReference>
<evidence type="ECO:0000259" key="1">
    <source>
        <dbReference type="Pfam" id="PF07693"/>
    </source>
</evidence>
<dbReference type="InterPro" id="IPR011646">
    <property type="entry name" value="KAP_P-loop"/>
</dbReference>
<accession>A0ABW1W3A7</accession>
<feature type="domain" description="KAP NTPase" evidence="1">
    <location>
        <begin position="21"/>
        <end position="324"/>
    </location>
</feature>
<comment type="caution">
    <text evidence="2">The sequence shown here is derived from an EMBL/GenBank/DDBJ whole genome shotgun (WGS) entry which is preliminary data.</text>
</comment>
<dbReference type="InterPro" id="IPR027417">
    <property type="entry name" value="P-loop_NTPase"/>
</dbReference>
<dbReference type="Gene3D" id="3.40.50.300">
    <property type="entry name" value="P-loop containing nucleotide triphosphate hydrolases"/>
    <property type="match status" value="1"/>
</dbReference>
<name>A0ABW1W3A7_9GAMM</name>
<dbReference type="Pfam" id="PF07693">
    <property type="entry name" value="KAP_NTPase"/>
    <property type="match status" value="1"/>
</dbReference>
<keyword evidence="3" id="KW-1185">Reference proteome</keyword>
<dbReference type="EMBL" id="JBHSTZ010000005">
    <property type="protein sequence ID" value="MFC6380287.1"/>
    <property type="molecule type" value="Genomic_DNA"/>
</dbReference>
<sequence>MDMDITAKTFDGQGGRDEFQRKSIAEKVIKLLKSDIDISPMVIDGSWGTGKTEFCHKLINLMKQDNTHNIIYIDAFKADHVDEPLMTVLAEIIKILPDGPRRKAFINRVLPAVRYTLKTVAKAGVSHLLRQDFADIANDFDEVIQKAADDSIDKTAELILKDHVEAEKSLKTLQTALTAIASQDPIIIFIDELDRCRPNFAVDMLEIIKHTFDVPDVSFVLITNTQQLKASINHCYGQAVDAQRYLDKFIKFRFELSPHSQRHMANPILAASAYFQQLIREKGFLHSDLLSDSFLIKFLIKVIRHQGLSLREIETLVLHIEVVQVLSNSHRFIPNQYIGYSLLRLVGVMLVCFRPDILREIRKGVVDADLLGNFLGVTKLPYLEDDGREIPEVCEFIMASLTTDFNENKDNYAISDDQQKKWNSYMKHVNFMEEIPYRDRAVAEILETANIMAFE</sequence>